<dbReference type="EMBL" id="AYKW01000004">
    <property type="protein sequence ID" value="PIL35089.1"/>
    <property type="molecule type" value="Genomic_DNA"/>
</dbReference>
<accession>A0A2G8SMW9</accession>
<feature type="region of interest" description="Disordered" evidence="1">
    <location>
        <begin position="60"/>
        <end position="148"/>
    </location>
</feature>
<dbReference type="AlphaFoldDB" id="A0A2G8SMW9"/>
<feature type="region of interest" description="Disordered" evidence="1">
    <location>
        <begin position="1"/>
        <end position="44"/>
    </location>
</feature>
<protein>
    <submittedName>
        <fullName evidence="2">Uncharacterized protein</fullName>
    </submittedName>
</protein>
<feature type="compositionally biased region" description="Basic and acidic residues" evidence="1">
    <location>
        <begin position="29"/>
        <end position="41"/>
    </location>
</feature>
<gene>
    <name evidence="2" type="ORF">GSI_02877</name>
</gene>
<sequence>MKLRVMPRAGANASPRHALARRGAATNEHGPRRSRDGHGQEPCRTVRRRLGAAARVEAAHASRARTVGGHGSVGCGRGLGKGKVYRGAEVVSEARDGRGRGRRATTGGMPHWDRRVGRRGRLPRLPPRDEGAVSPVPEHEERGEGCPA</sequence>
<evidence type="ECO:0000313" key="3">
    <source>
        <dbReference type="Proteomes" id="UP000230002"/>
    </source>
</evidence>
<dbReference type="Proteomes" id="UP000230002">
    <property type="component" value="Unassembled WGS sequence"/>
</dbReference>
<keyword evidence="3" id="KW-1185">Reference proteome</keyword>
<feature type="compositionally biased region" description="Basic and acidic residues" evidence="1">
    <location>
        <begin position="126"/>
        <end position="148"/>
    </location>
</feature>
<name>A0A2G8SMW9_9APHY</name>
<comment type="caution">
    <text evidence="2">The sequence shown here is derived from an EMBL/GenBank/DDBJ whole genome shotgun (WGS) entry which is preliminary data.</text>
</comment>
<feature type="compositionally biased region" description="Gly residues" evidence="1">
    <location>
        <begin position="68"/>
        <end position="81"/>
    </location>
</feature>
<reference evidence="2 3" key="1">
    <citation type="journal article" date="2015" name="Sci. Rep.">
        <title>Chromosome-level genome map provides insights into diverse defense mechanisms in the medicinal fungus Ganoderma sinense.</title>
        <authorList>
            <person name="Zhu Y."/>
            <person name="Xu J."/>
            <person name="Sun C."/>
            <person name="Zhou S."/>
            <person name="Xu H."/>
            <person name="Nelson D.R."/>
            <person name="Qian J."/>
            <person name="Song J."/>
            <person name="Luo H."/>
            <person name="Xiang L."/>
            <person name="Li Y."/>
            <person name="Xu Z."/>
            <person name="Ji A."/>
            <person name="Wang L."/>
            <person name="Lu S."/>
            <person name="Hayward A."/>
            <person name="Sun W."/>
            <person name="Li X."/>
            <person name="Schwartz D.C."/>
            <person name="Wang Y."/>
            <person name="Chen S."/>
        </authorList>
    </citation>
    <scope>NUCLEOTIDE SEQUENCE [LARGE SCALE GENOMIC DNA]</scope>
    <source>
        <strain evidence="2 3">ZZ0214-1</strain>
    </source>
</reference>
<evidence type="ECO:0000256" key="1">
    <source>
        <dbReference type="SAM" id="MobiDB-lite"/>
    </source>
</evidence>
<proteinExistence type="predicted"/>
<evidence type="ECO:0000313" key="2">
    <source>
        <dbReference type="EMBL" id="PIL35089.1"/>
    </source>
</evidence>
<organism evidence="2 3">
    <name type="scientific">Ganoderma sinense ZZ0214-1</name>
    <dbReference type="NCBI Taxonomy" id="1077348"/>
    <lineage>
        <taxon>Eukaryota</taxon>
        <taxon>Fungi</taxon>
        <taxon>Dikarya</taxon>
        <taxon>Basidiomycota</taxon>
        <taxon>Agaricomycotina</taxon>
        <taxon>Agaricomycetes</taxon>
        <taxon>Polyporales</taxon>
        <taxon>Polyporaceae</taxon>
        <taxon>Ganoderma</taxon>
    </lineage>
</organism>